<reference evidence="1" key="1">
    <citation type="submission" date="2018-01" db="EMBL/GenBank/DDBJ databases">
        <title>An insight into the sialome of Amazonian anophelines.</title>
        <authorList>
            <person name="Ribeiro J.M."/>
            <person name="Scarpassa V."/>
            <person name="Calvo E."/>
        </authorList>
    </citation>
    <scope>NUCLEOTIDE SEQUENCE</scope>
</reference>
<dbReference type="AlphaFoldDB" id="A0A2M4DQ78"/>
<sequence length="84" mass="9334">MLQIWPSHTIAWRVFLVVKPKIAQAKAIRARTSTATRPSACPPLCLSVTNMISTIKIDLKKMSGCWHRKSTIASRSARGLSQVM</sequence>
<name>A0A2M4DQ78_ANODA</name>
<proteinExistence type="predicted"/>
<accession>A0A2M4DQ78</accession>
<dbReference type="EMBL" id="GGFL01015542">
    <property type="protein sequence ID" value="MBW79720.1"/>
    <property type="molecule type" value="Transcribed_RNA"/>
</dbReference>
<evidence type="ECO:0000313" key="1">
    <source>
        <dbReference type="EMBL" id="MBW79720.1"/>
    </source>
</evidence>
<organism evidence="1">
    <name type="scientific">Anopheles darlingi</name>
    <name type="common">Mosquito</name>
    <dbReference type="NCBI Taxonomy" id="43151"/>
    <lineage>
        <taxon>Eukaryota</taxon>
        <taxon>Metazoa</taxon>
        <taxon>Ecdysozoa</taxon>
        <taxon>Arthropoda</taxon>
        <taxon>Hexapoda</taxon>
        <taxon>Insecta</taxon>
        <taxon>Pterygota</taxon>
        <taxon>Neoptera</taxon>
        <taxon>Endopterygota</taxon>
        <taxon>Diptera</taxon>
        <taxon>Nematocera</taxon>
        <taxon>Culicoidea</taxon>
        <taxon>Culicidae</taxon>
        <taxon>Anophelinae</taxon>
        <taxon>Anopheles</taxon>
    </lineage>
</organism>
<protein>
    <submittedName>
        <fullName evidence="1">Putative secreted protein</fullName>
    </submittedName>
</protein>